<dbReference type="AlphaFoldDB" id="A0A388JRC9"/>
<reference evidence="2 3" key="1">
    <citation type="journal article" date="2018" name="Cell">
        <title>The Chara Genome: Secondary Complexity and Implications for Plant Terrestrialization.</title>
        <authorList>
            <person name="Nishiyama T."/>
            <person name="Sakayama H."/>
            <person name="Vries J.D."/>
            <person name="Buschmann H."/>
            <person name="Saint-Marcoux D."/>
            <person name="Ullrich K.K."/>
            <person name="Haas F.B."/>
            <person name="Vanderstraeten L."/>
            <person name="Becker D."/>
            <person name="Lang D."/>
            <person name="Vosolsobe S."/>
            <person name="Rombauts S."/>
            <person name="Wilhelmsson P.K.I."/>
            <person name="Janitza P."/>
            <person name="Kern R."/>
            <person name="Heyl A."/>
            <person name="Rumpler F."/>
            <person name="Villalobos L.I.A.C."/>
            <person name="Clay J.M."/>
            <person name="Skokan R."/>
            <person name="Toyoda A."/>
            <person name="Suzuki Y."/>
            <person name="Kagoshima H."/>
            <person name="Schijlen E."/>
            <person name="Tajeshwar N."/>
            <person name="Catarino B."/>
            <person name="Hetherington A.J."/>
            <person name="Saltykova A."/>
            <person name="Bonnot C."/>
            <person name="Breuninger H."/>
            <person name="Symeonidi A."/>
            <person name="Radhakrishnan G.V."/>
            <person name="Van Nieuwerburgh F."/>
            <person name="Deforce D."/>
            <person name="Chang C."/>
            <person name="Karol K.G."/>
            <person name="Hedrich R."/>
            <person name="Ulvskov P."/>
            <person name="Glockner G."/>
            <person name="Delwiche C.F."/>
            <person name="Petrasek J."/>
            <person name="Van de Peer Y."/>
            <person name="Friml J."/>
            <person name="Beilby M."/>
            <person name="Dolan L."/>
            <person name="Kohara Y."/>
            <person name="Sugano S."/>
            <person name="Fujiyama A."/>
            <person name="Delaux P.-M."/>
            <person name="Quint M."/>
            <person name="TheiBen G."/>
            <person name="Hagemann M."/>
            <person name="Harholt J."/>
            <person name="Dunand C."/>
            <person name="Zachgo S."/>
            <person name="Langdale J."/>
            <person name="Maumus F."/>
            <person name="Straeten D.V.D."/>
            <person name="Gould S.B."/>
            <person name="Rensing S.A."/>
        </authorList>
    </citation>
    <scope>NUCLEOTIDE SEQUENCE [LARGE SCALE GENOMIC DNA]</scope>
    <source>
        <strain evidence="2 3">S276</strain>
    </source>
</reference>
<dbReference type="Gramene" id="GBG60379">
    <property type="protein sequence ID" value="GBG60379"/>
    <property type="gene ID" value="CBR_g4337"/>
</dbReference>
<accession>A0A388JRC9</accession>
<feature type="compositionally biased region" description="Acidic residues" evidence="1">
    <location>
        <begin position="122"/>
        <end position="131"/>
    </location>
</feature>
<proteinExistence type="predicted"/>
<organism evidence="2 3">
    <name type="scientific">Chara braunii</name>
    <name type="common">Braun's stonewort</name>
    <dbReference type="NCBI Taxonomy" id="69332"/>
    <lineage>
        <taxon>Eukaryota</taxon>
        <taxon>Viridiplantae</taxon>
        <taxon>Streptophyta</taxon>
        <taxon>Charophyceae</taxon>
        <taxon>Charales</taxon>
        <taxon>Characeae</taxon>
        <taxon>Chara</taxon>
    </lineage>
</organism>
<dbReference type="Proteomes" id="UP000265515">
    <property type="component" value="Unassembled WGS sequence"/>
</dbReference>
<feature type="region of interest" description="Disordered" evidence="1">
    <location>
        <begin position="48"/>
        <end position="155"/>
    </location>
</feature>
<protein>
    <submittedName>
        <fullName evidence="2">Uncharacterized protein</fullName>
    </submittedName>
</protein>
<feature type="compositionally biased region" description="Basic and acidic residues" evidence="1">
    <location>
        <begin position="70"/>
        <end position="80"/>
    </location>
</feature>
<dbReference type="EMBL" id="BFEA01000010">
    <property type="protein sequence ID" value="GBG60379.1"/>
    <property type="molecule type" value="Genomic_DNA"/>
</dbReference>
<sequence length="155" mass="17372">MAPRTVWWQGGRRVWLQGSHGRAAGKPWRRGREAMATRQGEMAVTKTFSRGKMTPGRRWQQRGGGGGEEMTAKGRYDSARRWRQGQNGGRKEITARTRWRREEGGKEEMAAGEECRQQGDGSSEEMGEEGDGGSKEIARPGGTNFVEEEEAKESR</sequence>
<evidence type="ECO:0000256" key="1">
    <source>
        <dbReference type="SAM" id="MobiDB-lite"/>
    </source>
</evidence>
<feature type="compositionally biased region" description="Basic and acidic residues" evidence="1">
    <location>
        <begin position="89"/>
        <end position="117"/>
    </location>
</feature>
<gene>
    <name evidence="2" type="ORF">CBR_g4337</name>
</gene>
<evidence type="ECO:0000313" key="2">
    <source>
        <dbReference type="EMBL" id="GBG60379.1"/>
    </source>
</evidence>
<feature type="compositionally biased region" description="Acidic residues" evidence="1">
    <location>
        <begin position="146"/>
        <end position="155"/>
    </location>
</feature>
<name>A0A388JRC9_CHABU</name>
<keyword evidence="3" id="KW-1185">Reference proteome</keyword>
<comment type="caution">
    <text evidence="2">The sequence shown here is derived from an EMBL/GenBank/DDBJ whole genome shotgun (WGS) entry which is preliminary data.</text>
</comment>
<evidence type="ECO:0000313" key="3">
    <source>
        <dbReference type="Proteomes" id="UP000265515"/>
    </source>
</evidence>